<evidence type="ECO:0000256" key="2">
    <source>
        <dbReference type="SAM" id="SignalP"/>
    </source>
</evidence>
<keyword evidence="4" id="KW-1185">Reference proteome</keyword>
<dbReference type="Pfam" id="PF20345">
    <property type="entry name" value="DUF6640"/>
    <property type="match status" value="1"/>
</dbReference>
<evidence type="ECO:0000256" key="1">
    <source>
        <dbReference type="SAM" id="Phobius"/>
    </source>
</evidence>
<accession>A0AA38RLZ8</accession>
<name>A0AA38RLZ8_9PEZI</name>
<dbReference type="Proteomes" id="UP001174691">
    <property type="component" value="Unassembled WGS sequence"/>
</dbReference>
<dbReference type="EMBL" id="JANBVN010000070">
    <property type="protein sequence ID" value="KAJ9150550.1"/>
    <property type="molecule type" value="Genomic_DNA"/>
</dbReference>
<organism evidence="3 4">
    <name type="scientific">Coniochaeta hoffmannii</name>
    <dbReference type="NCBI Taxonomy" id="91930"/>
    <lineage>
        <taxon>Eukaryota</taxon>
        <taxon>Fungi</taxon>
        <taxon>Dikarya</taxon>
        <taxon>Ascomycota</taxon>
        <taxon>Pezizomycotina</taxon>
        <taxon>Sordariomycetes</taxon>
        <taxon>Sordariomycetidae</taxon>
        <taxon>Coniochaetales</taxon>
        <taxon>Coniochaetaceae</taxon>
        <taxon>Coniochaeta</taxon>
    </lineage>
</organism>
<protein>
    <submittedName>
        <fullName evidence="3">Uncharacterized protein</fullName>
    </submittedName>
</protein>
<proteinExistence type="predicted"/>
<feature type="signal peptide" evidence="2">
    <location>
        <begin position="1"/>
        <end position="17"/>
    </location>
</feature>
<reference evidence="3" key="1">
    <citation type="submission" date="2022-07" db="EMBL/GenBank/DDBJ databases">
        <title>Fungi with potential for degradation of polypropylene.</title>
        <authorList>
            <person name="Gostincar C."/>
        </authorList>
    </citation>
    <scope>NUCLEOTIDE SEQUENCE</scope>
    <source>
        <strain evidence="3">EXF-13287</strain>
    </source>
</reference>
<keyword evidence="2" id="KW-0732">Signal</keyword>
<dbReference type="AlphaFoldDB" id="A0AA38RLZ8"/>
<feature type="chain" id="PRO_5041420322" evidence="2">
    <location>
        <begin position="18"/>
        <end position="158"/>
    </location>
</feature>
<evidence type="ECO:0000313" key="4">
    <source>
        <dbReference type="Proteomes" id="UP001174691"/>
    </source>
</evidence>
<keyword evidence="1" id="KW-0472">Membrane</keyword>
<keyword evidence="1" id="KW-0812">Transmembrane</keyword>
<keyword evidence="1" id="KW-1133">Transmembrane helix</keyword>
<sequence length="158" mass="16552">MLGKALLTLSATALIFATPLADYNHTHIFNPLWKPHAKFHTGQTITMSIVLGLATLFLTYRPDLPSSTSSPSSSSSSPPSSAAAAAAAARYLEAEKRKQSLRFAAFTGSIYWLAGLAAYFYPGASGLDPEFGGPGFPQGKLFGGLGVAAVVGGWLEGW</sequence>
<evidence type="ECO:0000313" key="3">
    <source>
        <dbReference type="EMBL" id="KAJ9150550.1"/>
    </source>
</evidence>
<feature type="transmembrane region" description="Helical" evidence="1">
    <location>
        <begin position="37"/>
        <end position="60"/>
    </location>
</feature>
<gene>
    <name evidence="3" type="ORF">NKR19_g5218</name>
</gene>
<dbReference type="InterPro" id="IPR046580">
    <property type="entry name" value="DUF6640"/>
</dbReference>
<comment type="caution">
    <text evidence="3">The sequence shown here is derived from an EMBL/GenBank/DDBJ whole genome shotgun (WGS) entry which is preliminary data.</text>
</comment>
<feature type="transmembrane region" description="Helical" evidence="1">
    <location>
        <begin position="100"/>
        <end position="121"/>
    </location>
</feature>